<dbReference type="Proteomes" id="UP000509460">
    <property type="component" value="Chromosome"/>
</dbReference>
<dbReference type="Proteomes" id="UP000557857">
    <property type="component" value="Unassembled WGS sequence"/>
</dbReference>
<reference evidence="6 8" key="1">
    <citation type="submission" date="2016-12" db="EMBL/GenBank/DDBJ databases">
        <authorList>
            <person name="Song W.-J."/>
            <person name="Kurnit D.M."/>
        </authorList>
    </citation>
    <scope>NUCLEOTIDE SEQUENCE [LARGE SCALE GENOMIC DNA]</scope>
    <source>
        <strain evidence="6 8">CGB1038-1_S1</strain>
    </source>
</reference>
<sequence>MKKTVSGLMIISLLTGVTVTVQAVDQAKYTSNGTVNFIPDTEPTDPVNPIDPDPDKPVHPTNPDGTDPEPGTKGPLSIDFASSFDFGMNKISNKTETYYAKAQTYVNDDGTFSDLVTPDYVQVSDHRGNNAGWTLKVCQNGQFKNDDTLNNTLTGAVIELQDPVVKSNAEGVAAPTATTEIALDPNGAESIVLSAGQDAGSGTWIEAWGDKVETITMKDQKNKDVSSMVTKSVSLTIPGKTPKDAVTYSTTLTWNLSDTPGN</sequence>
<dbReference type="EMBL" id="AP019810">
    <property type="protein sequence ID" value="BBM14053.1"/>
    <property type="molecule type" value="Genomic_DNA"/>
</dbReference>
<accession>A0A1A6G9L2</accession>
<reference evidence="7 9" key="2">
    <citation type="submission" date="2018-03" db="EMBL/GenBank/DDBJ databases">
        <title>Draft genome sequences of four Enterococcus mundtii strains isolated from beef slaughterhouses in Kenya.</title>
        <authorList>
            <person name="Wambui J."/>
            <person name="Stevens M."/>
            <person name="Njage P."/>
            <person name="Stephan R."/>
            <person name="Tasara T."/>
        </authorList>
    </citation>
    <scope>NUCLEOTIDE SEQUENCE [LARGE SCALE GENOMIC DNA]</scope>
    <source>
        <strain evidence="7 9">H18-EM</strain>
    </source>
</reference>
<evidence type="ECO:0000256" key="1">
    <source>
        <dbReference type="SAM" id="MobiDB-lite"/>
    </source>
</evidence>
<feature type="chain" id="PRO_5041795791" evidence="2">
    <location>
        <begin position="24"/>
        <end position="262"/>
    </location>
</feature>
<evidence type="ECO:0000256" key="2">
    <source>
        <dbReference type="SAM" id="SignalP"/>
    </source>
</evidence>
<dbReference type="STRING" id="53346.A5802_001876"/>
<dbReference type="Pfam" id="PF13731">
    <property type="entry name" value="WxL"/>
    <property type="match status" value="1"/>
</dbReference>
<feature type="region of interest" description="Disordered" evidence="1">
    <location>
        <begin position="33"/>
        <end position="75"/>
    </location>
</feature>
<feature type="domain" description="WxL" evidence="3">
    <location>
        <begin position="26"/>
        <end position="260"/>
    </location>
</feature>
<feature type="signal peptide" evidence="2">
    <location>
        <begin position="1"/>
        <end position="23"/>
    </location>
</feature>
<dbReference type="Proteomes" id="UP000189299">
    <property type="component" value="Unassembled WGS sequence"/>
</dbReference>
<evidence type="ECO:0000313" key="7">
    <source>
        <dbReference type="EMBL" id="PTO35599.1"/>
    </source>
</evidence>
<dbReference type="EMBL" id="PYGR01000022">
    <property type="protein sequence ID" value="PTO35599.1"/>
    <property type="molecule type" value="Genomic_DNA"/>
</dbReference>
<evidence type="ECO:0000313" key="9">
    <source>
        <dbReference type="Proteomes" id="UP000244022"/>
    </source>
</evidence>
<evidence type="ECO:0000313" key="11">
    <source>
        <dbReference type="Proteomes" id="UP000557857"/>
    </source>
</evidence>
<reference evidence="4 10" key="3">
    <citation type="submission" date="2019-07" db="EMBL/GenBank/DDBJ databases">
        <title>antibiotic susceptibility of plant-derived lactic acid bacteria.</title>
        <authorList>
            <person name="Sugiyama M."/>
            <person name="Noda M."/>
        </authorList>
    </citation>
    <scope>NUCLEOTIDE SEQUENCE [LARGE SCALE GENOMIC DNA]</scope>
    <source>
        <strain evidence="4 10">15-1A</strain>
    </source>
</reference>
<evidence type="ECO:0000313" key="6">
    <source>
        <dbReference type="EMBL" id="ONN41481.1"/>
    </source>
</evidence>
<evidence type="ECO:0000313" key="4">
    <source>
        <dbReference type="EMBL" id="BBM14053.1"/>
    </source>
</evidence>
<organism evidence="6 8">
    <name type="scientific">Enterococcus mundtii</name>
    <dbReference type="NCBI Taxonomy" id="53346"/>
    <lineage>
        <taxon>Bacteria</taxon>
        <taxon>Bacillati</taxon>
        <taxon>Bacillota</taxon>
        <taxon>Bacilli</taxon>
        <taxon>Lactobacillales</taxon>
        <taxon>Enterococcaceae</taxon>
        <taxon>Enterococcus</taxon>
    </lineage>
</organism>
<name>A0A1A6G9L2_ENTMU</name>
<proteinExistence type="predicted"/>
<dbReference type="EMBL" id="MSTR01000014">
    <property type="protein sequence ID" value="ONN41481.1"/>
    <property type="molecule type" value="Genomic_DNA"/>
</dbReference>
<keyword evidence="2" id="KW-0732">Signal</keyword>
<dbReference type="Proteomes" id="UP000244022">
    <property type="component" value="Unassembled WGS sequence"/>
</dbReference>
<dbReference type="EMBL" id="JABCAG010000040">
    <property type="protein sequence ID" value="NMP59209.1"/>
    <property type="molecule type" value="Genomic_DNA"/>
</dbReference>
<gene>
    <name evidence="6" type="ORF">BTN92_12950</name>
    <name evidence="7" type="ORF">C6N14_06985</name>
    <name evidence="4" type="ORF">EM151A_0815</name>
    <name evidence="5" type="ORF">HI921_12195</name>
</gene>
<dbReference type="AlphaFoldDB" id="A0A1A6G9L2"/>
<evidence type="ECO:0000313" key="8">
    <source>
        <dbReference type="Proteomes" id="UP000189299"/>
    </source>
</evidence>
<dbReference type="OrthoDB" id="2339326at2"/>
<dbReference type="RefSeq" id="WP_019724078.1">
    <property type="nucleotide sequence ID" value="NZ_AP019810.1"/>
</dbReference>
<dbReference type="InterPro" id="IPR027994">
    <property type="entry name" value="WxL_dom"/>
</dbReference>
<evidence type="ECO:0000313" key="10">
    <source>
        <dbReference type="Proteomes" id="UP000509460"/>
    </source>
</evidence>
<protein>
    <submittedName>
        <fullName evidence="6">Cell surface protein</fullName>
    </submittedName>
    <submittedName>
        <fullName evidence="5">WxL domain-containing protein</fullName>
    </submittedName>
</protein>
<evidence type="ECO:0000259" key="3">
    <source>
        <dbReference type="Pfam" id="PF13731"/>
    </source>
</evidence>
<reference evidence="5 11" key="4">
    <citation type="submission" date="2020-04" db="EMBL/GenBank/DDBJ databases">
        <authorList>
            <person name="Abaymova A."/>
            <person name="Teymurazov M."/>
            <person name="Tazyna O."/>
            <person name="Chatushin Y."/>
            <person name="Svetoch E."/>
            <person name="Pereligyn V."/>
            <person name="Pohylenko V."/>
            <person name="Platonov M."/>
            <person name="Kartsev N."/>
            <person name="Skryabin Y."/>
            <person name="Sizova A."/>
            <person name="Solomentsev V."/>
            <person name="Kislichkina A."/>
            <person name="Bogun A."/>
        </authorList>
    </citation>
    <scope>NUCLEOTIDE SEQUENCE [LARGE SCALE GENOMIC DNA]</scope>
    <source>
        <strain evidence="5">SCPM-O-B-8398</strain>
        <strain evidence="11">SCPM-O-B-8398 (E28)</strain>
    </source>
</reference>
<evidence type="ECO:0000313" key="5">
    <source>
        <dbReference type="EMBL" id="NMP59209.1"/>
    </source>
</evidence>